<dbReference type="AlphaFoldDB" id="A0A9P4S8Z2"/>
<keyword evidence="3" id="KW-1185">Reference proteome</keyword>
<evidence type="ECO:0000313" key="2">
    <source>
        <dbReference type="EMBL" id="KAF2838131.1"/>
    </source>
</evidence>
<accession>A0A9P4S8Z2</accession>
<name>A0A9P4S8Z2_9PEZI</name>
<dbReference type="OrthoDB" id="5560525at2759"/>
<reference evidence="2" key="1">
    <citation type="journal article" date="2020" name="Stud. Mycol.">
        <title>101 Dothideomycetes genomes: a test case for predicting lifestyles and emergence of pathogens.</title>
        <authorList>
            <person name="Haridas S."/>
            <person name="Albert R."/>
            <person name="Binder M."/>
            <person name="Bloem J."/>
            <person name="Labutti K."/>
            <person name="Salamov A."/>
            <person name="Andreopoulos B."/>
            <person name="Baker S."/>
            <person name="Barry K."/>
            <person name="Bills G."/>
            <person name="Bluhm B."/>
            <person name="Cannon C."/>
            <person name="Castanera R."/>
            <person name="Culley D."/>
            <person name="Daum C."/>
            <person name="Ezra D."/>
            <person name="Gonzalez J."/>
            <person name="Henrissat B."/>
            <person name="Kuo A."/>
            <person name="Liang C."/>
            <person name="Lipzen A."/>
            <person name="Lutzoni F."/>
            <person name="Magnuson J."/>
            <person name="Mondo S."/>
            <person name="Nolan M."/>
            <person name="Ohm R."/>
            <person name="Pangilinan J."/>
            <person name="Park H.-J."/>
            <person name="Ramirez L."/>
            <person name="Alfaro M."/>
            <person name="Sun H."/>
            <person name="Tritt A."/>
            <person name="Yoshinaga Y."/>
            <person name="Zwiers L.-H."/>
            <person name="Turgeon B."/>
            <person name="Goodwin S."/>
            <person name="Spatafora J."/>
            <person name="Crous P."/>
            <person name="Grigoriev I."/>
        </authorList>
    </citation>
    <scope>NUCLEOTIDE SEQUENCE</scope>
    <source>
        <strain evidence="2">CBS 101060</strain>
    </source>
</reference>
<feature type="compositionally biased region" description="Polar residues" evidence="1">
    <location>
        <begin position="57"/>
        <end position="77"/>
    </location>
</feature>
<dbReference type="Proteomes" id="UP000799429">
    <property type="component" value="Unassembled WGS sequence"/>
</dbReference>
<proteinExistence type="predicted"/>
<evidence type="ECO:0000313" key="3">
    <source>
        <dbReference type="Proteomes" id="UP000799429"/>
    </source>
</evidence>
<gene>
    <name evidence="2" type="ORF">M501DRAFT_1004981</name>
</gene>
<comment type="caution">
    <text evidence="2">The sequence shown here is derived from an EMBL/GenBank/DDBJ whole genome shotgun (WGS) entry which is preliminary data.</text>
</comment>
<protein>
    <submittedName>
        <fullName evidence="2">Uncharacterized protein</fullName>
    </submittedName>
</protein>
<dbReference type="EMBL" id="MU006097">
    <property type="protein sequence ID" value="KAF2838131.1"/>
    <property type="molecule type" value="Genomic_DNA"/>
</dbReference>
<evidence type="ECO:0000256" key="1">
    <source>
        <dbReference type="SAM" id="MobiDB-lite"/>
    </source>
</evidence>
<organism evidence="2 3">
    <name type="scientific">Patellaria atrata CBS 101060</name>
    <dbReference type="NCBI Taxonomy" id="1346257"/>
    <lineage>
        <taxon>Eukaryota</taxon>
        <taxon>Fungi</taxon>
        <taxon>Dikarya</taxon>
        <taxon>Ascomycota</taxon>
        <taxon>Pezizomycotina</taxon>
        <taxon>Dothideomycetes</taxon>
        <taxon>Dothideomycetes incertae sedis</taxon>
        <taxon>Patellariales</taxon>
        <taxon>Patellariaceae</taxon>
        <taxon>Patellaria</taxon>
    </lineage>
</organism>
<sequence>MSAAAITAIAPTTDIRSIPCPHCGLTIPQDHSPAHRRIRELESQVKLLSTKATAAGTSSHIILSQDPHTATLPSAETQYKVPPYPYPTSH</sequence>
<feature type="region of interest" description="Disordered" evidence="1">
    <location>
        <begin position="57"/>
        <end position="90"/>
    </location>
</feature>